<dbReference type="SUPFAM" id="SSF48452">
    <property type="entry name" value="TPR-like"/>
    <property type="match status" value="1"/>
</dbReference>
<protein>
    <recommendedName>
        <fullName evidence="3">Tetratricopeptide repeat protein</fullName>
    </recommendedName>
</protein>
<evidence type="ECO:0008006" key="3">
    <source>
        <dbReference type="Google" id="ProtNLM"/>
    </source>
</evidence>
<accession>A0A3P3XQY9</accession>
<feature type="signal peptide" evidence="1">
    <location>
        <begin position="1"/>
        <end position="31"/>
    </location>
</feature>
<sequence>MMVTERHFTALRSIALASLAILIAANSFVSAQTQPSPPKNPSSVGDFQLNNAGALAKNQDILPGVPFPPAMSQSAVQAFFELRDSVYSGVAPESVDAQATSLLKSIGGQQLSENDRALLEARIAYLAGRSWNDHKNKKKAAPWFEQAVDAAHTMIALDGETPTALVALAEPLGELSLLNDLGFLVSNGPKVGQYANKALESEPLNIKAWLLKASALAYPPPIWGGNYKKALETYAAILPMAETGLPKDVLFDIRVGIATAYANLKLSEHAAWWFKAALELYPQNPYAKSELVKLAP</sequence>
<reference evidence="2" key="1">
    <citation type="submission" date="2017-02" db="EMBL/GenBank/DDBJ databases">
        <authorList>
            <person name="Regsiter A."/>
            <person name="William W."/>
        </authorList>
    </citation>
    <scope>NUCLEOTIDE SEQUENCE</scope>
    <source>
        <strain evidence="2">BdmA 4</strain>
    </source>
</reference>
<proteinExistence type="predicted"/>
<dbReference type="EMBL" id="FWDO01000005">
    <property type="protein sequence ID" value="SLM18489.1"/>
    <property type="molecule type" value="Genomic_DNA"/>
</dbReference>
<keyword evidence="1" id="KW-0732">Signal</keyword>
<evidence type="ECO:0000313" key="2">
    <source>
        <dbReference type="EMBL" id="SLM18489.1"/>
    </source>
</evidence>
<evidence type="ECO:0000256" key="1">
    <source>
        <dbReference type="SAM" id="SignalP"/>
    </source>
</evidence>
<gene>
    <name evidence="2" type="ORF">SPIRO4BDMA_50004</name>
</gene>
<name>A0A3P3XQY9_9SPIR</name>
<dbReference type="AlphaFoldDB" id="A0A3P3XQY9"/>
<dbReference type="InterPro" id="IPR011990">
    <property type="entry name" value="TPR-like_helical_dom_sf"/>
</dbReference>
<organism evidence="2">
    <name type="scientific">uncultured spirochete</name>
    <dbReference type="NCBI Taxonomy" id="156406"/>
    <lineage>
        <taxon>Bacteria</taxon>
        <taxon>Pseudomonadati</taxon>
        <taxon>Spirochaetota</taxon>
        <taxon>Spirochaetia</taxon>
        <taxon>Spirochaetales</taxon>
        <taxon>environmental samples</taxon>
    </lineage>
</organism>
<dbReference type="Gene3D" id="1.25.40.10">
    <property type="entry name" value="Tetratricopeptide repeat domain"/>
    <property type="match status" value="1"/>
</dbReference>
<feature type="chain" id="PRO_5018083165" description="Tetratricopeptide repeat protein" evidence="1">
    <location>
        <begin position="32"/>
        <end position="296"/>
    </location>
</feature>